<organism evidence="8 9">
    <name type="scientific">Salegentibacter mishustinae</name>
    <dbReference type="NCBI Taxonomy" id="270918"/>
    <lineage>
        <taxon>Bacteria</taxon>
        <taxon>Pseudomonadati</taxon>
        <taxon>Bacteroidota</taxon>
        <taxon>Flavobacteriia</taxon>
        <taxon>Flavobacteriales</taxon>
        <taxon>Flavobacteriaceae</taxon>
        <taxon>Salegentibacter</taxon>
    </lineage>
</organism>
<evidence type="ECO:0000256" key="2">
    <source>
        <dbReference type="ARBA" id="ARBA00022475"/>
    </source>
</evidence>
<evidence type="ECO:0000256" key="4">
    <source>
        <dbReference type="ARBA" id="ARBA00022989"/>
    </source>
</evidence>
<evidence type="ECO:0000259" key="7">
    <source>
        <dbReference type="Pfam" id="PF10035"/>
    </source>
</evidence>
<protein>
    <recommendedName>
        <fullName evidence="7">DUF2179 domain-containing protein</fullName>
    </recommendedName>
</protein>
<dbReference type="InterPro" id="IPR003740">
    <property type="entry name" value="YitT"/>
</dbReference>
<dbReference type="STRING" id="270918.APR42_11975"/>
<gene>
    <name evidence="8" type="ORF">APR42_11975</name>
</gene>
<dbReference type="EMBL" id="LKTP01000037">
    <property type="protein sequence ID" value="KRG27217.1"/>
    <property type="molecule type" value="Genomic_DNA"/>
</dbReference>
<dbReference type="Gene3D" id="3.30.70.120">
    <property type="match status" value="1"/>
</dbReference>
<keyword evidence="9" id="KW-1185">Reference proteome</keyword>
<dbReference type="Pfam" id="PF10035">
    <property type="entry name" value="DUF2179"/>
    <property type="match status" value="1"/>
</dbReference>
<dbReference type="PANTHER" id="PTHR33545">
    <property type="entry name" value="UPF0750 MEMBRANE PROTEIN YITT-RELATED"/>
    <property type="match status" value="1"/>
</dbReference>
<evidence type="ECO:0000256" key="5">
    <source>
        <dbReference type="ARBA" id="ARBA00023136"/>
    </source>
</evidence>
<dbReference type="OrthoDB" id="265478at2"/>
<accession>A0A0Q9ZER3</accession>
<evidence type="ECO:0000256" key="6">
    <source>
        <dbReference type="SAM" id="Phobius"/>
    </source>
</evidence>
<proteinExistence type="predicted"/>
<feature type="transmembrane region" description="Helical" evidence="6">
    <location>
        <begin position="12"/>
        <end position="37"/>
    </location>
</feature>
<feature type="transmembrane region" description="Helical" evidence="6">
    <location>
        <begin position="57"/>
        <end position="77"/>
    </location>
</feature>
<evidence type="ECO:0000313" key="8">
    <source>
        <dbReference type="EMBL" id="KRG27217.1"/>
    </source>
</evidence>
<keyword evidence="4 6" id="KW-1133">Transmembrane helix</keyword>
<name>A0A0Q9ZER3_9FLAO</name>
<feature type="transmembrane region" description="Helical" evidence="6">
    <location>
        <begin position="157"/>
        <end position="186"/>
    </location>
</feature>
<dbReference type="AlphaFoldDB" id="A0A0Q9ZER3"/>
<feature type="domain" description="DUF2179" evidence="7">
    <location>
        <begin position="227"/>
        <end position="285"/>
    </location>
</feature>
<dbReference type="InterPro" id="IPR015867">
    <property type="entry name" value="N-reg_PII/ATP_PRibTrfase_C"/>
</dbReference>
<comment type="subcellular location">
    <subcellularLocation>
        <location evidence="1">Cell membrane</location>
        <topology evidence="1">Multi-pass membrane protein</topology>
    </subcellularLocation>
</comment>
<evidence type="ECO:0000256" key="3">
    <source>
        <dbReference type="ARBA" id="ARBA00022692"/>
    </source>
</evidence>
<feature type="transmembrane region" description="Helical" evidence="6">
    <location>
        <begin position="84"/>
        <end position="107"/>
    </location>
</feature>
<dbReference type="CDD" id="cd16379">
    <property type="entry name" value="YitT_C_like"/>
    <property type="match status" value="1"/>
</dbReference>
<dbReference type="PIRSF" id="PIRSF006483">
    <property type="entry name" value="Membrane_protein_YitT"/>
    <property type="match status" value="1"/>
</dbReference>
<dbReference type="Pfam" id="PF02588">
    <property type="entry name" value="YitT_membrane"/>
    <property type="match status" value="1"/>
</dbReference>
<dbReference type="InterPro" id="IPR051461">
    <property type="entry name" value="UPF0750_membrane"/>
</dbReference>
<dbReference type="InterPro" id="IPR019264">
    <property type="entry name" value="DUF2179"/>
</dbReference>
<sequence length="295" mass="32872">MSSTDRIDWKSIFSLSSMMYTILGVFSALIALQGFMIPNHFLDGGITGISILIEEVFHIPFSLPFILLNLPFIFMGFRKIGKTFSVNALIAVILLAVLMTFITFPQITSDKVLIAVFGGFFIGLGIGLVIRGGGVIDGLEIIAHYTNKRIGFSTSEIIMTINTLLFIGAAFEFGIETAMYSILVYFTAMKTSDYVVDGFEEFTALTIISKEFETVKSVIVNDFGKAVTVYKGERGYLPSSYDIKQDCDIVMTIVTRIEIHRIKEVIKELDPNAFFYVQRIKEVKGGLGKHNSMQH</sequence>
<keyword evidence="3 6" id="KW-0812">Transmembrane</keyword>
<feature type="transmembrane region" description="Helical" evidence="6">
    <location>
        <begin position="113"/>
        <end position="136"/>
    </location>
</feature>
<evidence type="ECO:0000256" key="1">
    <source>
        <dbReference type="ARBA" id="ARBA00004651"/>
    </source>
</evidence>
<evidence type="ECO:0000313" key="9">
    <source>
        <dbReference type="Proteomes" id="UP000051643"/>
    </source>
</evidence>
<dbReference type="Proteomes" id="UP000051643">
    <property type="component" value="Unassembled WGS sequence"/>
</dbReference>
<keyword evidence="5 6" id="KW-0472">Membrane</keyword>
<keyword evidence="2" id="KW-1003">Cell membrane</keyword>
<dbReference type="GO" id="GO:0005886">
    <property type="term" value="C:plasma membrane"/>
    <property type="evidence" value="ECO:0007669"/>
    <property type="project" value="UniProtKB-SubCell"/>
</dbReference>
<dbReference type="RefSeq" id="WP_057483111.1">
    <property type="nucleotide sequence ID" value="NZ_BMWR01000007.1"/>
</dbReference>
<comment type="caution">
    <text evidence="8">The sequence shown here is derived from an EMBL/GenBank/DDBJ whole genome shotgun (WGS) entry which is preliminary data.</text>
</comment>
<dbReference type="PANTHER" id="PTHR33545:SF3">
    <property type="entry name" value="UPF0750 MEMBRANE PROTEIN YQFU"/>
    <property type="match status" value="1"/>
</dbReference>
<reference evidence="8" key="1">
    <citation type="submission" date="2015-10" db="EMBL/GenBank/DDBJ databases">
        <title>Draft genome sequence of Salegentibacter mishustinae KCTC 12263.</title>
        <authorList>
            <person name="Lin W."/>
            <person name="Zheng Q."/>
        </authorList>
    </citation>
    <scope>NUCLEOTIDE SEQUENCE [LARGE SCALE GENOMIC DNA]</scope>
    <source>
        <strain evidence="8">KCTC 12263</strain>
    </source>
</reference>